<dbReference type="PANTHER" id="PTHR47809">
    <property type="entry name" value="DNA-BINDING BROMODOMAIN-CONTAINING PROTEIN"/>
    <property type="match status" value="1"/>
</dbReference>
<feature type="region of interest" description="Disordered" evidence="3">
    <location>
        <begin position="393"/>
        <end position="513"/>
    </location>
</feature>
<reference evidence="5 6" key="1">
    <citation type="journal article" date="2022" name="Nat. Plants">
        <title>Genomes of leafy and leafless Platanthera orchids illuminate the evolution of mycoheterotrophy.</title>
        <authorList>
            <person name="Li M.H."/>
            <person name="Liu K.W."/>
            <person name="Li Z."/>
            <person name="Lu H.C."/>
            <person name="Ye Q.L."/>
            <person name="Zhang D."/>
            <person name="Wang J.Y."/>
            <person name="Li Y.F."/>
            <person name="Zhong Z.M."/>
            <person name="Liu X."/>
            <person name="Yu X."/>
            <person name="Liu D.K."/>
            <person name="Tu X.D."/>
            <person name="Liu B."/>
            <person name="Hao Y."/>
            <person name="Liao X.Y."/>
            <person name="Jiang Y.T."/>
            <person name="Sun W.H."/>
            <person name="Chen J."/>
            <person name="Chen Y.Q."/>
            <person name="Ai Y."/>
            <person name="Zhai J.W."/>
            <person name="Wu S.S."/>
            <person name="Zhou Z."/>
            <person name="Hsiao Y.Y."/>
            <person name="Wu W.L."/>
            <person name="Chen Y.Y."/>
            <person name="Lin Y.F."/>
            <person name="Hsu J.L."/>
            <person name="Li C.Y."/>
            <person name="Wang Z.W."/>
            <person name="Zhao X."/>
            <person name="Zhong W.Y."/>
            <person name="Ma X.K."/>
            <person name="Ma L."/>
            <person name="Huang J."/>
            <person name="Chen G.Z."/>
            <person name="Huang M.Z."/>
            <person name="Huang L."/>
            <person name="Peng D.H."/>
            <person name="Luo Y.B."/>
            <person name="Zou S.Q."/>
            <person name="Chen S.P."/>
            <person name="Lan S."/>
            <person name="Tsai W.C."/>
            <person name="Van de Peer Y."/>
            <person name="Liu Z.J."/>
        </authorList>
    </citation>
    <scope>NUCLEOTIDE SEQUENCE [LARGE SCALE GENOMIC DNA]</scope>
    <source>
        <strain evidence="5">Lor288</strain>
    </source>
</reference>
<dbReference type="SUPFAM" id="SSF47370">
    <property type="entry name" value="Bromodomain"/>
    <property type="match status" value="1"/>
</dbReference>
<dbReference type="InterPro" id="IPR036427">
    <property type="entry name" value="Bromodomain-like_sf"/>
</dbReference>
<evidence type="ECO:0000256" key="3">
    <source>
        <dbReference type="SAM" id="MobiDB-lite"/>
    </source>
</evidence>
<sequence length="575" mass="63703">MKRKKGSKGNFNRAKRNDLLIISYPNSPSISIEGENNTCQTGESQSKFELEVEQHNTHDKKLVETSSIVGVASSKPTIQTGYSRVKVKLKASKLLELHKHSSDTQTPSVSTHNNTDKSNSQFVLGSTEITAGKVDITSSDNQTLEADNVVPETTTRKSGSIKIKSSRGSVPNKTDFSLKQLESKIPHEGSRQNTKELTAALGVIRKIMKMDAAGPFNAPVNPVALGIPDYFEIIDTPMDFGSICQDLENGTKYMNSHDVYTDVQFIWDNCYKYNNKGDYILDLMKRVKKNFMKYWSAAGLLTEISTGVSEGTQVEDVMWPHQGKSTSKIKSKHKRRRYGIDGHKSTCLCAVCVVRRRRKEREELSAAFESHLMVNHTSSPNEPKLEVISADKPCSEGTASSLDHSPEADGDAEMDDAGKVETATTIEPTGGDELERLPTRDGEIELCGNAPNDETHDNIPHGNGPSNQHSSDPEFHHSNSSKHSDKKDEDEDHEEDDNEIQQGLELHPSGPETAKLLENRAQQENQSVLWLCRELFPGEQKSVWNGPHSLIRRQASASGKQYNAIRSALATIMNS</sequence>
<organism evidence="5 6">
    <name type="scientific">Platanthera guangdongensis</name>
    <dbReference type="NCBI Taxonomy" id="2320717"/>
    <lineage>
        <taxon>Eukaryota</taxon>
        <taxon>Viridiplantae</taxon>
        <taxon>Streptophyta</taxon>
        <taxon>Embryophyta</taxon>
        <taxon>Tracheophyta</taxon>
        <taxon>Spermatophyta</taxon>
        <taxon>Magnoliopsida</taxon>
        <taxon>Liliopsida</taxon>
        <taxon>Asparagales</taxon>
        <taxon>Orchidaceae</taxon>
        <taxon>Orchidoideae</taxon>
        <taxon>Orchideae</taxon>
        <taxon>Orchidinae</taxon>
        <taxon>Platanthera</taxon>
    </lineage>
</organism>
<feature type="compositionally biased region" description="Polar residues" evidence="3">
    <location>
        <begin position="103"/>
        <end position="120"/>
    </location>
</feature>
<comment type="caution">
    <text evidence="5">The sequence shown here is derived from an EMBL/GenBank/DDBJ whole genome shotgun (WGS) entry which is preliminary data.</text>
</comment>
<feature type="compositionally biased region" description="Basic and acidic residues" evidence="3">
    <location>
        <begin position="433"/>
        <end position="443"/>
    </location>
</feature>
<dbReference type="EMBL" id="JBBWWR010000015">
    <property type="protein sequence ID" value="KAK8949986.1"/>
    <property type="molecule type" value="Genomic_DNA"/>
</dbReference>
<dbReference type="PANTHER" id="PTHR47809:SF2">
    <property type="entry name" value="DNA-BINDING BROMODOMAIN-CONTAINING PROTEIN"/>
    <property type="match status" value="1"/>
</dbReference>
<keyword evidence="1 2" id="KW-0103">Bromodomain</keyword>
<evidence type="ECO:0000313" key="5">
    <source>
        <dbReference type="EMBL" id="KAK8949986.1"/>
    </source>
</evidence>
<dbReference type="Pfam" id="PF00439">
    <property type="entry name" value="Bromodomain"/>
    <property type="match status" value="1"/>
</dbReference>
<evidence type="ECO:0000313" key="6">
    <source>
        <dbReference type="Proteomes" id="UP001412067"/>
    </source>
</evidence>
<dbReference type="PROSITE" id="PS00633">
    <property type="entry name" value="BROMODOMAIN_1"/>
    <property type="match status" value="1"/>
</dbReference>
<feature type="domain" description="Bromo" evidence="4">
    <location>
        <begin position="208"/>
        <end position="281"/>
    </location>
</feature>
<evidence type="ECO:0000256" key="2">
    <source>
        <dbReference type="PROSITE-ProRule" id="PRU00035"/>
    </source>
</evidence>
<keyword evidence="6" id="KW-1185">Reference proteome</keyword>
<dbReference type="SMART" id="SM00297">
    <property type="entry name" value="BROMO"/>
    <property type="match status" value="1"/>
</dbReference>
<protein>
    <submittedName>
        <fullName evidence="5">Transcription factor GTE6</fullName>
    </submittedName>
</protein>
<dbReference type="InterPro" id="IPR018359">
    <property type="entry name" value="Bromodomain_CS"/>
</dbReference>
<dbReference type="Gene3D" id="1.20.920.10">
    <property type="entry name" value="Bromodomain-like"/>
    <property type="match status" value="1"/>
</dbReference>
<dbReference type="PROSITE" id="PS50014">
    <property type="entry name" value="BROMODOMAIN_2"/>
    <property type="match status" value="1"/>
</dbReference>
<dbReference type="Proteomes" id="UP001412067">
    <property type="component" value="Unassembled WGS sequence"/>
</dbReference>
<feature type="region of interest" description="Disordered" evidence="3">
    <location>
        <begin position="98"/>
        <end position="120"/>
    </location>
</feature>
<evidence type="ECO:0000259" key="4">
    <source>
        <dbReference type="PROSITE" id="PS50014"/>
    </source>
</evidence>
<feature type="compositionally biased region" description="Acidic residues" evidence="3">
    <location>
        <begin position="488"/>
        <end position="499"/>
    </location>
</feature>
<feature type="compositionally biased region" description="Low complexity" evidence="3">
    <location>
        <begin position="156"/>
        <end position="169"/>
    </location>
</feature>
<accession>A0ABR2LSW9</accession>
<name>A0ABR2LSW9_9ASPA</name>
<evidence type="ECO:0000256" key="1">
    <source>
        <dbReference type="ARBA" id="ARBA00023117"/>
    </source>
</evidence>
<gene>
    <name evidence="5" type="primary">GTE6</name>
    <name evidence="5" type="ORF">KSP40_PGU009760</name>
</gene>
<dbReference type="PRINTS" id="PR00503">
    <property type="entry name" value="BROMODOMAIN"/>
</dbReference>
<dbReference type="InterPro" id="IPR001487">
    <property type="entry name" value="Bromodomain"/>
</dbReference>
<feature type="compositionally biased region" description="Basic and acidic residues" evidence="3">
    <location>
        <begin position="471"/>
        <end position="487"/>
    </location>
</feature>
<feature type="region of interest" description="Disordered" evidence="3">
    <location>
        <begin position="151"/>
        <end position="174"/>
    </location>
</feature>
<proteinExistence type="predicted"/>